<evidence type="ECO:0000256" key="4">
    <source>
        <dbReference type="ARBA" id="ARBA00023157"/>
    </source>
</evidence>
<feature type="chain" id="PRO_5037344932" description="Peptidase S1 domain-containing protein" evidence="5">
    <location>
        <begin position="17"/>
        <end position="265"/>
    </location>
</feature>
<dbReference type="PROSITE" id="PS00134">
    <property type="entry name" value="TRYPSIN_HIS"/>
    <property type="match status" value="1"/>
</dbReference>
<proteinExistence type="predicted"/>
<dbReference type="Pfam" id="PF00089">
    <property type="entry name" value="Trypsin"/>
    <property type="match status" value="1"/>
</dbReference>
<dbReference type="PANTHER" id="PTHR24276:SF91">
    <property type="entry name" value="AT26814P-RELATED"/>
    <property type="match status" value="1"/>
</dbReference>
<feature type="domain" description="Peptidase S1" evidence="6">
    <location>
        <begin position="39"/>
        <end position="264"/>
    </location>
</feature>
<protein>
    <recommendedName>
        <fullName evidence="6">Peptidase S1 domain-containing protein</fullName>
    </recommendedName>
</protein>
<keyword evidence="5" id="KW-0732">Signal</keyword>
<evidence type="ECO:0000259" key="6">
    <source>
        <dbReference type="PROSITE" id="PS50240"/>
    </source>
</evidence>
<evidence type="ECO:0000256" key="1">
    <source>
        <dbReference type="ARBA" id="ARBA00022670"/>
    </source>
</evidence>
<dbReference type="PROSITE" id="PS50240">
    <property type="entry name" value="TRYPSIN_DOM"/>
    <property type="match status" value="1"/>
</dbReference>
<dbReference type="SMART" id="SM00020">
    <property type="entry name" value="Tryp_SPc"/>
    <property type="match status" value="1"/>
</dbReference>
<keyword evidence="1" id="KW-0645">Protease</keyword>
<reference evidence="7" key="2">
    <citation type="submission" date="2020-12" db="EMBL/GenBank/DDBJ databases">
        <authorList>
            <person name="Kanost M."/>
        </authorList>
    </citation>
    <scope>NUCLEOTIDE SEQUENCE</scope>
</reference>
<name>A0A922CJE1_MANSE</name>
<evidence type="ECO:0000256" key="3">
    <source>
        <dbReference type="ARBA" id="ARBA00022825"/>
    </source>
</evidence>
<organism evidence="7 8">
    <name type="scientific">Manduca sexta</name>
    <name type="common">Tobacco hawkmoth</name>
    <name type="synonym">Tobacco hornworm</name>
    <dbReference type="NCBI Taxonomy" id="7130"/>
    <lineage>
        <taxon>Eukaryota</taxon>
        <taxon>Metazoa</taxon>
        <taxon>Ecdysozoa</taxon>
        <taxon>Arthropoda</taxon>
        <taxon>Hexapoda</taxon>
        <taxon>Insecta</taxon>
        <taxon>Pterygota</taxon>
        <taxon>Neoptera</taxon>
        <taxon>Endopterygota</taxon>
        <taxon>Lepidoptera</taxon>
        <taxon>Glossata</taxon>
        <taxon>Ditrysia</taxon>
        <taxon>Bombycoidea</taxon>
        <taxon>Sphingidae</taxon>
        <taxon>Sphinginae</taxon>
        <taxon>Sphingini</taxon>
        <taxon>Manduca</taxon>
    </lineage>
</organism>
<accession>A0A922CJE1</accession>
<evidence type="ECO:0000313" key="7">
    <source>
        <dbReference type="EMBL" id="KAG6447783.1"/>
    </source>
</evidence>
<keyword evidence="3" id="KW-0720">Serine protease</keyword>
<evidence type="ECO:0000256" key="5">
    <source>
        <dbReference type="SAM" id="SignalP"/>
    </source>
</evidence>
<dbReference type="GO" id="GO:0006508">
    <property type="term" value="P:proteolysis"/>
    <property type="evidence" value="ECO:0007669"/>
    <property type="project" value="UniProtKB-KW"/>
</dbReference>
<gene>
    <name evidence="7" type="ORF">O3G_MSEX005185</name>
</gene>
<keyword evidence="2" id="KW-0378">Hydrolase</keyword>
<dbReference type="EMBL" id="JH668349">
    <property type="protein sequence ID" value="KAG6447783.1"/>
    <property type="molecule type" value="Genomic_DNA"/>
</dbReference>
<dbReference type="InterPro" id="IPR018114">
    <property type="entry name" value="TRYPSIN_HIS"/>
</dbReference>
<comment type="caution">
    <text evidence="7">The sequence shown here is derived from an EMBL/GenBank/DDBJ whole genome shotgun (WGS) entry which is preliminary data.</text>
</comment>
<keyword evidence="4" id="KW-1015">Disulfide bond</keyword>
<dbReference type="InterPro" id="IPR050430">
    <property type="entry name" value="Peptidase_S1"/>
</dbReference>
<dbReference type="InterPro" id="IPR001254">
    <property type="entry name" value="Trypsin_dom"/>
</dbReference>
<dbReference type="PANTHER" id="PTHR24276">
    <property type="entry name" value="POLYSERASE-RELATED"/>
    <property type="match status" value="1"/>
</dbReference>
<feature type="signal peptide" evidence="5">
    <location>
        <begin position="1"/>
        <end position="16"/>
    </location>
</feature>
<dbReference type="Proteomes" id="UP000791440">
    <property type="component" value="Unassembled WGS sequence"/>
</dbReference>
<dbReference type="FunFam" id="2.40.10.10:FF:000034">
    <property type="entry name" value="Eupolytin"/>
    <property type="match status" value="1"/>
</dbReference>
<sequence>MRVVWCSLLFAINVFAFDYVNVPTLEEFLEEPVVNDDRIVGGQEADIVHHPHQVGFILNESYFCGGFIISENYIVTAAHCTLNVAPSSVTLRAGSSYRQNGTIIPIAEVYTHPEYDNPEYDKDVGVLKTEYPINFTRTIQPIRLAPQGRRMKARTYFEVSGWGRTQEGGPLPDRLMEVVIPVVSYHQCFMSYPMQLTRNMFCGGNYVMGGQGTCQGDSGGTAVQDGLACGIVSFGRGCGRPMNPSVFANIAARPIREFIRNITNL</sequence>
<reference evidence="7" key="1">
    <citation type="journal article" date="2016" name="Insect Biochem. Mol. Biol.">
        <title>Multifaceted biological insights from a draft genome sequence of the tobacco hornworm moth, Manduca sexta.</title>
        <authorList>
            <person name="Kanost M.R."/>
            <person name="Arrese E.L."/>
            <person name="Cao X."/>
            <person name="Chen Y.R."/>
            <person name="Chellapilla S."/>
            <person name="Goldsmith M.R."/>
            <person name="Grosse-Wilde E."/>
            <person name="Heckel D.G."/>
            <person name="Herndon N."/>
            <person name="Jiang H."/>
            <person name="Papanicolaou A."/>
            <person name="Qu J."/>
            <person name="Soulages J.L."/>
            <person name="Vogel H."/>
            <person name="Walters J."/>
            <person name="Waterhouse R.M."/>
            <person name="Ahn S.J."/>
            <person name="Almeida F.C."/>
            <person name="An C."/>
            <person name="Aqrawi P."/>
            <person name="Bretschneider A."/>
            <person name="Bryant W.B."/>
            <person name="Bucks S."/>
            <person name="Chao H."/>
            <person name="Chevignon G."/>
            <person name="Christen J.M."/>
            <person name="Clarke D.F."/>
            <person name="Dittmer N.T."/>
            <person name="Ferguson L.C.F."/>
            <person name="Garavelou S."/>
            <person name="Gordon K.H.J."/>
            <person name="Gunaratna R.T."/>
            <person name="Han Y."/>
            <person name="Hauser F."/>
            <person name="He Y."/>
            <person name="Heidel-Fischer H."/>
            <person name="Hirsh A."/>
            <person name="Hu Y."/>
            <person name="Jiang H."/>
            <person name="Kalra D."/>
            <person name="Klinner C."/>
            <person name="Konig C."/>
            <person name="Kovar C."/>
            <person name="Kroll A.R."/>
            <person name="Kuwar S.S."/>
            <person name="Lee S.L."/>
            <person name="Lehman R."/>
            <person name="Li K."/>
            <person name="Li Z."/>
            <person name="Liang H."/>
            <person name="Lovelace S."/>
            <person name="Lu Z."/>
            <person name="Mansfield J.H."/>
            <person name="McCulloch K.J."/>
            <person name="Mathew T."/>
            <person name="Morton B."/>
            <person name="Muzny D.M."/>
            <person name="Neunemann D."/>
            <person name="Ongeri F."/>
            <person name="Pauchet Y."/>
            <person name="Pu L.L."/>
            <person name="Pyrousis I."/>
            <person name="Rao X.J."/>
            <person name="Redding A."/>
            <person name="Roesel C."/>
            <person name="Sanchez-Gracia A."/>
            <person name="Schaack S."/>
            <person name="Shukla A."/>
            <person name="Tetreau G."/>
            <person name="Wang Y."/>
            <person name="Xiong G.H."/>
            <person name="Traut W."/>
            <person name="Walsh T.K."/>
            <person name="Worley K.C."/>
            <person name="Wu D."/>
            <person name="Wu W."/>
            <person name="Wu Y.Q."/>
            <person name="Zhang X."/>
            <person name="Zou Z."/>
            <person name="Zucker H."/>
            <person name="Briscoe A.D."/>
            <person name="Burmester T."/>
            <person name="Clem R.J."/>
            <person name="Feyereisen R."/>
            <person name="Grimmelikhuijzen C.J.P."/>
            <person name="Hamodrakas S.J."/>
            <person name="Hansson B.S."/>
            <person name="Huguet E."/>
            <person name="Jermiin L.S."/>
            <person name="Lan Q."/>
            <person name="Lehman H.K."/>
            <person name="Lorenzen M."/>
            <person name="Merzendorfer H."/>
            <person name="Michalopoulos I."/>
            <person name="Morton D.B."/>
            <person name="Muthukrishnan S."/>
            <person name="Oakeshott J.G."/>
            <person name="Palmer W."/>
            <person name="Park Y."/>
            <person name="Passarelli A.L."/>
            <person name="Rozas J."/>
            <person name="Schwartz L.M."/>
            <person name="Smith W."/>
            <person name="Southgate A."/>
            <person name="Vilcinskas A."/>
            <person name="Vogt R."/>
            <person name="Wang P."/>
            <person name="Werren J."/>
            <person name="Yu X.Q."/>
            <person name="Zhou J.J."/>
            <person name="Brown S.J."/>
            <person name="Scherer S.E."/>
            <person name="Richards S."/>
            <person name="Blissard G.W."/>
        </authorList>
    </citation>
    <scope>NUCLEOTIDE SEQUENCE</scope>
</reference>
<evidence type="ECO:0000256" key="2">
    <source>
        <dbReference type="ARBA" id="ARBA00022801"/>
    </source>
</evidence>
<dbReference type="GO" id="GO:0004252">
    <property type="term" value="F:serine-type endopeptidase activity"/>
    <property type="evidence" value="ECO:0007669"/>
    <property type="project" value="InterPro"/>
</dbReference>
<evidence type="ECO:0000313" key="8">
    <source>
        <dbReference type="Proteomes" id="UP000791440"/>
    </source>
</evidence>
<dbReference type="AlphaFoldDB" id="A0A922CJE1"/>
<keyword evidence="8" id="KW-1185">Reference proteome</keyword>
<dbReference type="CDD" id="cd00190">
    <property type="entry name" value="Tryp_SPc"/>
    <property type="match status" value="1"/>
</dbReference>